<dbReference type="GeneID" id="54991349"/>
<accession>A0A2S1GS33</accession>
<dbReference type="Proteomes" id="UP000247217">
    <property type="component" value="Segment"/>
</dbReference>
<organism evidence="1">
    <name type="scientific">Escherichia phage vB_EcoS_IME347</name>
    <dbReference type="NCBI Taxonomy" id="2496546"/>
    <lineage>
        <taxon>Viruses</taxon>
        <taxon>Duplodnaviria</taxon>
        <taxon>Heunggongvirae</taxon>
        <taxon>Uroviricota</taxon>
        <taxon>Caudoviricetes</taxon>
        <taxon>Drexlerviridae</taxon>
        <taxon>Tunavirinae</taxon>
        <taxon>Badaguanvirus</taxon>
        <taxon>Badaguanvirus IME347</taxon>
    </lineage>
</organism>
<name>A0A2S1GS33_9CAUD</name>
<proteinExistence type="predicted"/>
<protein>
    <submittedName>
        <fullName evidence="1">Uncharacterized protein</fullName>
    </submittedName>
</protein>
<keyword evidence="2" id="KW-1185">Reference proteome</keyword>
<dbReference type="RefSeq" id="YP_009800844.1">
    <property type="nucleotide sequence ID" value="NC_047960.1"/>
</dbReference>
<evidence type="ECO:0000313" key="2">
    <source>
        <dbReference type="Proteomes" id="UP000247217"/>
    </source>
</evidence>
<reference evidence="1" key="1">
    <citation type="submission" date="2018-03" db="EMBL/GenBank/DDBJ databases">
        <title>Complete genome sequence analysis of Enterobacteria phage IME347.</title>
        <authorList>
            <person name="Li P."/>
            <person name="Wang J."/>
            <person name="Tong Y."/>
        </authorList>
    </citation>
    <scope>NUCLEOTIDE SEQUENCE [LARGE SCALE GENOMIC DNA]</scope>
</reference>
<sequence>MKLARSAVFAVGTQGNKSTAFLYINSKGEISPFWRSEYHADGWSKHGELDLICGQKPINHDHWYGIELDGVERDITMIQSHVTRAEGVDFKRALKFIGKH</sequence>
<dbReference type="KEGG" id="vg:54991349"/>
<dbReference type="EMBL" id="MH051918">
    <property type="protein sequence ID" value="AWD92208.1"/>
    <property type="molecule type" value="Genomic_DNA"/>
</dbReference>
<evidence type="ECO:0000313" key="1">
    <source>
        <dbReference type="EMBL" id="AWD92208.1"/>
    </source>
</evidence>